<dbReference type="STRING" id="317025.Tcr_0370"/>
<protein>
    <submittedName>
        <fullName evidence="1">Uncharacterized protein</fullName>
    </submittedName>
</protein>
<dbReference type="EMBL" id="CP000109">
    <property type="protein sequence ID" value="ABB40966.1"/>
    <property type="molecule type" value="Genomic_DNA"/>
</dbReference>
<sequence>MNSCMTITCQMCEQDTDCRIGYSNRRIQPLAFACPHCESQLGITLDISHAPESGFTFDGCEPSKRQSDKLFSERNTFLDLHLDFPVRTGKYQPGRTPYLMAKEDLKVAADGDFQKAHAMFEFHSHHLDALNGIAEKAGDIKRLINLYHGANKQLFQRRASDFLGRPEDKSLLPQDLNATLYSVISVAFYPFTVFAHSKEISEEMPNLMQGIDSVKLEEFIQNLDVTGFLMGLQRDCLNIYPRILDAELPLRSALFLDLTGNTKVEKTATRISTQDFSGLKDLYKDIVEILSRQLILVAGINNLLHRGDFNSFKAIDGGVLQDLLKYSGKVLSDKFKYLDDCWYRLDMNAFNLSLRNAIAHHNVRYTAVDQVVTYTPRGGRLEQGEDETMSLLEFTRILLIAFREMHSLHHVIKSLLYYKYLIYDKGAGM</sequence>
<name>Q31IQ7_HYDCU</name>
<dbReference type="HOGENOM" id="CLU_053662_0_0_6"/>
<dbReference type="eggNOG" id="ENOG502ZADJ">
    <property type="taxonomic scope" value="Bacteria"/>
</dbReference>
<reference evidence="1" key="1">
    <citation type="submission" date="2006-07" db="EMBL/GenBank/DDBJ databases">
        <title>Complete sequence of Thiomicrospira crunogena XCL-2.</title>
        <authorList>
            <consortium name="US DOE Joint Genome Institute"/>
            <person name="Copeland A."/>
            <person name="Lucas S."/>
            <person name="Lapidus A."/>
            <person name="Barry K."/>
            <person name="Detter J.C."/>
            <person name="Glavina del Rio T."/>
            <person name="Hammon N."/>
            <person name="Israni S."/>
            <person name="Dalin E."/>
            <person name="Tice H."/>
            <person name="Pitluck S."/>
            <person name="Chain P."/>
            <person name="Malfatti S."/>
            <person name="Shin M."/>
            <person name="Vergez L."/>
            <person name="Schmutz J."/>
            <person name="Larimer F."/>
            <person name="Land M."/>
            <person name="Hauser L."/>
            <person name="Kyrpides N."/>
            <person name="Lykidis A."/>
            <person name="Scott K.M."/>
            <person name="Sievert S."/>
            <person name="Kerfeld C."/>
            <person name="Freyermuth S."/>
            <person name="Dobrinski K."/>
            <person name="Boller A."/>
            <person name="Fitzpatrick K."/>
            <person name="Thoma P."/>
            <person name="Moore J."/>
            <person name="Richardson P."/>
        </authorList>
    </citation>
    <scope>NUCLEOTIDE SEQUENCE</scope>
    <source>
        <strain evidence="1">XCL-2</strain>
    </source>
</reference>
<proteinExistence type="predicted"/>
<dbReference type="AlphaFoldDB" id="Q31IQ7"/>
<dbReference type="KEGG" id="tcx:Tcr_0370"/>
<gene>
    <name evidence="1" type="ordered locus">Tcr_0370</name>
</gene>
<evidence type="ECO:0000313" key="1">
    <source>
        <dbReference type="EMBL" id="ABB40966.1"/>
    </source>
</evidence>
<organism evidence="1">
    <name type="scientific">Hydrogenovibrio crunogenus (strain DSM 25203 / XCL-2)</name>
    <name type="common">Thiomicrospira crunogena</name>
    <dbReference type="NCBI Taxonomy" id="317025"/>
    <lineage>
        <taxon>Bacteria</taxon>
        <taxon>Pseudomonadati</taxon>
        <taxon>Pseudomonadota</taxon>
        <taxon>Gammaproteobacteria</taxon>
        <taxon>Thiotrichales</taxon>
        <taxon>Piscirickettsiaceae</taxon>
        <taxon>Hydrogenovibrio</taxon>
    </lineage>
</organism>
<accession>Q31IQ7</accession>